<feature type="binding site" evidence="6">
    <location>
        <position position="162"/>
    </location>
    <ligand>
        <name>5-hydroxyisourate</name>
        <dbReference type="ChEBI" id="CHEBI:18072"/>
    </ligand>
</feature>
<feature type="binding site" evidence="6">
    <location>
        <position position="162"/>
    </location>
    <ligand>
        <name>urate</name>
        <dbReference type="ChEBI" id="CHEBI:17775"/>
    </ligand>
</feature>
<organism evidence="7">
    <name type="scientific">Eiseniibacteriota bacterium</name>
    <dbReference type="NCBI Taxonomy" id="2212470"/>
    <lineage>
        <taxon>Bacteria</taxon>
        <taxon>Candidatus Eiseniibacteriota</taxon>
    </lineage>
</organism>
<dbReference type="PANTHER" id="PTHR42874:SF1">
    <property type="entry name" value="URICASE"/>
    <property type="match status" value="1"/>
</dbReference>
<evidence type="ECO:0000256" key="2">
    <source>
        <dbReference type="ARBA" id="ARBA00009760"/>
    </source>
</evidence>
<evidence type="ECO:0000256" key="3">
    <source>
        <dbReference type="ARBA" id="ARBA00022631"/>
    </source>
</evidence>
<dbReference type="Pfam" id="PF01014">
    <property type="entry name" value="Uricase"/>
    <property type="match status" value="2"/>
</dbReference>
<dbReference type="SUPFAM" id="SSF55620">
    <property type="entry name" value="Tetrahydrobiopterin biosynthesis enzymes-like"/>
    <property type="match status" value="2"/>
</dbReference>
<reference evidence="7" key="1">
    <citation type="journal article" date="2020" name="mSystems">
        <title>Genome- and Community-Level Interaction Insights into Carbon Utilization and Element Cycling Functions of Hydrothermarchaeota in Hydrothermal Sediment.</title>
        <authorList>
            <person name="Zhou Z."/>
            <person name="Liu Y."/>
            <person name="Xu W."/>
            <person name="Pan J."/>
            <person name="Luo Z.H."/>
            <person name="Li M."/>
        </authorList>
    </citation>
    <scope>NUCLEOTIDE SEQUENCE [LARGE SCALE GENOMIC DNA]</scope>
    <source>
        <strain evidence="7">SpSt-381</strain>
    </source>
</reference>
<sequence>MTTRLERARLGEMQVRLVNVRRRGAVHDAREVSLRLACEGAFAEGFTAGDNRRLLPGDALRNTVLALARREPVDRLEHFGARLGAHLLDECPWLERVTVTLEERPWVRVAVPGREGREPHAHAFLAGGAETWTAEATCARDGTRWTSGLRALEVMRTAGVAFEGHAQVRYGSVAPPAHAVLRAALDARWEWSEAPGDFAAANSQARDALLAAFATEAAPSVPALVHRMALAALGRVPALARVHLALSLRACALADLAPLGLDNPGEVYVPAEEPHGLVEATVARA</sequence>
<keyword evidence="3 5" id="KW-0659">Purine metabolism</keyword>
<dbReference type="UniPathway" id="UPA00394">
    <property type="reaction ID" value="UER00650"/>
</dbReference>
<dbReference type="PANTHER" id="PTHR42874">
    <property type="entry name" value="URICASE"/>
    <property type="match status" value="1"/>
</dbReference>
<comment type="catalytic activity">
    <reaction evidence="5">
        <text>urate + O2 + H2O = 5-hydroxyisourate + H2O2</text>
        <dbReference type="Rhea" id="RHEA:21368"/>
        <dbReference type="ChEBI" id="CHEBI:15377"/>
        <dbReference type="ChEBI" id="CHEBI:15379"/>
        <dbReference type="ChEBI" id="CHEBI:16240"/>
        <dbReference type="ChEBI" id="CHEBI:17775"/>
        <dbReference type="ChEBI" id="CHEBI:18072"/>
        <dbReference type="EC" id="1.7.3.3"/>
    </reaction>
</comment>
<dbReference type="GO" id="GO:0019628">
    <property type="term" value="P:urate catabolic process"/>
    <property type="evidence" value="ECO:0007669"/>
    <property type="project" value="UniProtKB-UniPathway"/>
</dbReference>
<dbReference type="Gene3D" id="3.10.270.10">
    <property type="entry name" value="Urate Oxidase"/>
    <property type="match status" value="1"/>
</dbReference>
<feature type="binding site" evidence="6">
    <location>
        <position position="221"/>
    </location>
    <ligand>
        <name>urate</name>
        <dbReference type="ChEBI" id="CHEBI:17775"/>
    </ligand>
</feature>
<evidence type="ECO:0000313" key="7">
    <source>
        <dbReference type="EMBL" id="HGZ42441.1"/>
    </source>
</evidence>
<accession>A0A832ML16</accession>
<evidence type="ECO:0000256" key="4">
    <source>
        <dbReference type="ARBA" id="ARBA00023002"/>
    </source>
</evidence>
<feature type="binding site" evidence="6">
    <location>
        <position position="58"/>
    </location>
    <ligand>
        <name>urate</name>
        <dbReference type="ChEBI" id="CHEBI:17775"/>
    </ligand>
</feature>
<evidence type="ECO:0000256" key="5">
    <source>
        <dbReference type="PIRNR" id="PIRNR000241"/>
    </source>
</evidence>
<dbReference type="EMBL" id="DSQF01000004">
    <property type="protein sequence ID" value="HGZ42441.1"/>
    <property type="molecule type" value="Genomic_DNA"/>
</dbReference>
<comment type="caution">
    <text evidence="7">The sequence shown here is derived from an EMBL/GenBank/DDBJ whole genome shotgun (WGS) entry which is preliminary data.</text>
</comment>
<comment type="pathway">
    <text evidence="1 5">Purine metabolism; urate degradation; (S)-allantoin from urate: step 1/3.</text>
</comment>
<dbReference type="InterPro" id="IPR002042">
    <property type="entry name" value="Uricase"/>
</dbReference>
<evidence type="ECO:0000256" key="6">
    <source>
        <dbReference type="PIRSR" id="PIRSR000241-2"/>
    </source>
</evidence>
<gene>
    <name evidence="7" type="primary">pucL</name>
    <name evidence="7" type="ORF">ENR23_03260</name>
</gene>
<dbReference type="AlphaFoldDB" id="A0A832ML16"/>
<dbReference type="NCBIfam" id="TIGR03383">
    <property type="entry name" value="urate_oxi"/>
    <property type="match status" value="1"/>
</dbReference>
<dbReference type="PIRSF" id="PIRSF000241">
    <property type="entry name" value="Urate_oxidase"/>
    <property type="match status" value="1"/>
</dbReference>
<comment type="function">
    <text evidence="5">Catalyzes the oxidation of uric acid to 5-hydroxyisourate, which is further processed to form (S)-allantoin.</text>
</comment>
<protein>
    <recommendedName>
        <fullName evidence="5">Uricase</fullName>
        <ecNumber evidence="5">1.7.3.3</ecNumber>
    </recommendedName>
    <alternativeName>
        <fullName evidence="5">Urate oxidase</fullName>
    </alternativeName>
</protein>
<dbReference type="EC" id="1.7.3.3" evidence="5"/>
<dbReference type="GO" id="GO:0006145">
    <property type="term" value="P:purine nucleobase catabolic process"/>
    <property type="evidence" value="ECO:0007669"/>
    <property type="project" value="TreeGrafter"/>
</dbReference>
<name>A0A832ML16_UNCEI</name>
<feature type="binding site" evidence="6">
    <location>
        <position position="221"/>
    </location>
    <ligand>
        <name>5-hydroxyisourate</name>
        <dbReference type="ChEBI" id="CHEBI:18072"/>
    </ligand>
</feature>
<comment type="similarity">
    <text evidence="2 5">Belongs to the uricase family.</text>
</comment>
<dbReference type="GO" id="GO:0004846">
    <property type="term" value="F:urate oxidase activity"/>
    <property type="evidence" value="ECO:0007669"/>
    <property type="project" value="UniProtKB-EC"/>
</dbReference>
<keyword evidence="4 5" id="KW-0560">Oxidoreductase</keyword>
<evidence type="ECO:0000256" key="1">
    <source>
        <dbReference type="ARBA" id="ARBA00004831"/>
    </source>
</evidence>
<proteinExistence type="inferred from homology"/>